<proteinExistence type="predicted"/>
<dbReference type="Proteomes" id="UP000799754">
    <property type="component" value="Unassembled WGS sequence"/>
</dbReference>
<sequence>MGGYLTRWRRSRLQEPDKRPRLVVLQTSLPCARMHTINDTRRMIQRELPRIHDWSALTCFCSQLVGQHSIEVVNT</sequence>
<keyword evidence="2" id="KW-1185">Reference proteome</keyword>
<accession>A0ACB6RJK2</accession>
<evidence type="ECO:0000313" key="1">
    <source>
        <dbReference type="EMBL" id="KAF2622051.1"/>
    </source>
</evidence>
<protein>
    <submittedName>
        <fullName evidence="1">Uncharacterized protein</fullName>
    </submittedName>
</protein>
<gene>
    <name evidence="1" type="ORF">BU25DRAFT_217948</name>
</gene>
<comment type="caution">
    <text evidence="1">The sequence shown here is derived from an EMBL/GenBank/DDBJ whole genome shotgun (WGS) entry which is preliminary data.</text>
</comment>
<reference evidence="1" key="1">
    <citation type="journal article" date="2020" name="Stud. Mycol.">
        <title>101 Dothideomycetes genomes: a test case for predicting lifestyles and emergence of pathogens.</title>
        <authorList>
            <person name="Haridas S."/>
            <person name="Albert R."/>
            <person name="Binder M."/>
            <person name="Bloem J."/>
            <person name="Labutti K."/>
            <person name="Salamov A."/>
            <person name="Andreopoulos B."/>
            <person name="Baker S."/>
            <person name="Barry K."/>
            <person name="Bills G."/>
            <person name="Bluhm B."/>
            <person name="Cannon C."/>
            <person name="Castanera R."/>
            <person name="Culley D."/>
            <person name="Daum C."/>
            <person name="Ezra D."/>
            <person name="Gonzalez J."/>
            <person name="Henrissat B."/>
            <person name="Kuo A."/>
            <person name="Liang C."/>
            <person name="Lipzen A."/>
            <person name="Lutzoni F."/>
            <person name="Magnuson J."/>
            <person name="Mondo S."/>
            <person name="Nolan M."/>
            <person name="Ohm R."/>
            <person name="Pangilinan J."/>
            <person name="Park H.-J."/>
            <person name="Ramirez L."/>
            <person name="Alfaro M."/>
            <person name="Sun H."/>
            <person name="Tritt A."/>
            <person name="Yoshinaga Y."/>
            <person name="Zwiers L.-H."/>
            <person name="Turgeon B."/>
            <person name="Goodwin S."/>
            <person name="Spatafora J."/>
            <person name="Crous P."/>
            <person name="Grigoriev I."/>
        </authorList>
    </citation>
    <scope>NUCLEOTIDE SEQUENCE</scope>
    <source>
        <strain evidence="1">CBS 525.71</strain>
    </source>
</reference>
<dbReference type="EMBL" id="MU006748">
    <property type="protein sequence ID" value="KAF2622051.1"/>
    <property type="molecule type" value="Genomic_DNA"/>
</dbReference>
<organism evidence="1 2">
    <name type="scientific">Macroventuria anomochaeta</name>
    <dbReference type="NCBI Taxonomy" id="301207"/>
    <lineage>
        <taxon>Eukaryota</taxon>
        <taxon>Fungi</taxon>
        <taxon>Dikarya</taxon>
        <taxon>Ascomycota</taxon>
        <taxon>Pezizomycotina</taxon>
        <taxon>Dothideomycetes</taxon>
        <taxon>Pleosporomycetidae</taxon>
        <taxon>Pleosporales</taxon>
        <taxon>Pleosporineae</taxon>
        <taxon>Didymellaceae</taxon>
        <taxon>Macroventuria</taxon>
    </lineage>
</organism>
<evidence type="ECO:0000313" key="2">
    <source>
        <dbReference type="Proteomes" id="UP000799754"/>
    </source>
</evidence>
<name>A0ACB6RJK2_9PLEO</name>